<comment type="similarity">
    <text evidence="2">Belongs to the protein kinase superfamily. CAMK Ser/Thr protein kinase family. SNF1 subfamily.</text>
</comment>
<comment type="function">
    <text evidence="11">May play a role in sperm motility, especially in the regulation of flagellar function.</text>
</comment>
<dbReference type="Proteomes" id="UP000472276">
    <property type="component" value="Unassembled WGS sequence"/>
</dbReference>
<dbReference type="GO" id="GO:0035556">
    <property type="term" value="P:intracellular signal transduction"/>
    <property type="evidence" value="ECO:0007669"/>
    <property type="project" value="TreeGrafter"/>
</dbReference>
<dbReference type="CDD" id="cd14407">
    <property type="entry name" value="UBA_MARK3_4"/>
    <property type="match status" value="1"/>
</dbReference>
<dbReference type="GO" id="GO:0004674">
    <property type="term" value="F:protein serine/threonine kinase activity"/>
    <property type="evidence" value="ECO:0007669"/>
    <property type="project" value="UniProtKB-KW"/>
</dbReference>
<evidence type="ECO:0000259" key="18">
    <source>
        <dbReference type="PROSITE" id="PS50030"/>
    </source>
</evidence>
<dbReference type="GO" id="GO:0005524">
    <property type="term" value="F:ATP binding"/>
    <property type="evidence" value="ECO:0007669"/>
    <property type="project" value="UniProtKB-UniRule"/>
</dbReference>
<dbReference type="SUPFAM" id="SSF56112">
    <property type="entry name" value="Protein kinase-like (PK-like)"/>
    <property type="match status" value="1"/>
</dbReference>
<dbReference type="GO" id="GO:0042995">
    <property type="term" value="C:cell projection"/>
    <property type="evidence" value="ECO:0007669"/>
    <property type="project" value="UniProtKB-SubCell"/>
</dbReference>
<evidence type="ECO:0000256" key="12">
    <source>
        <dbReference type="ARBA" id="ARBA00038181"/>
    </source>
</evidence>
<dbReference type="Pfam" id="PF00069">
    <property type="entry name" value="Pkinase"/>
    <property type="match status" value="1"/>
</dbReference>
<feature type="region of interest" description="Disordered" evidence="16">
    <location>
        <begin position="17"/>
        <end position="44"/>
    </location>
</feature>
<feature type="domain" description="Protein kinase" evidence="17">
    <location>
        <begin position="1"/>
        <end position="239"/>
    </location>
</feature>
<evidence type="ECO:0000256" key="6">
    <source>
        <dbReference type="ARBA" id="ARBA00022679"/>
    </source>
</evidence>
<dbReference type="FunFam" id="1.10.510.10:FF:000002">
    <property type="entry name" value="Non-specific serine/threonine protein kinase"/>
    <property type="match status" value="1"/>
</dbReference>
<feature type="binding site" evidence="15">
    <location>
        <position position="79"/>
    </location>
    <ligand>
        <name>ATP</name>
        <dbReference type="ChEBI" id="CHEBI:30616"/>
    </ligand>
</feature>
<keyword evidence="8" id="KW-0418">Kinase</keyword>
<dbReference type="CDD" id="cd12196">
    <property type="entry name" value="MARK1-3_C"/>
    <property type="match status" value="1"/>
</dbReference>
<feature type="compositionally biased region" description="Polar residues" evidence="16">
    <location>
        <begin position="323"/>
        <end position="342"/>
    </location>
</feature>
<dbReference type="Gene3D" id="3.30.310.80">
    <property type="entry name" value="Kinase associated domain 1, KA1"/>
    <property type="match status" value="1"/>
</dbReference>
<evidence type="ECO:0000313" key="20">
    <source>
        <dbReference type="Ensembl" id="ENSOABP00000029228.2"/>
    </source>
</evidence>
<evidence type="ECO:0000256" key="5">
    <source>
        <dbReference type="ARBA" id="ARBA00022553"/>
    </source>
</evidence>
<evidence type="ECO:0000256" key="15">
    <source>
        <dbReference type="PROSITE-ProRule" id="PRU10141"/>
    </source>
</evidence>
<dbReference type="PROSITE" id="PS50030">
    <property type="entry name" value="UBA"/>
    <property type="match status" value="1"/>
</dbReference>
<reference evidence="20" key="1">
    <citation type="submission" date="2025-08" db="UniProtKB">
        <authorList>
            <consortium name="Ensembl"/>
        </authorList>
    </citation>
    <scope>IDENTIFICATION</scope>
</reference>
<feature type="compositionally biased region" description="Polar residues" evidence="16">
    <location>
        <begin position="434"/>
        <end position="443"/>
    </location>
</feature>
<comment type="subcellular location">
    <subcellularLocation>
        <location evidence="1">Cell projection</location>
    </subcellularLocation>
</comment>
<evidence type="ECO:0000256" key="2">
    <source>
        <dbReference type="ARBA" id="ARBA00006234"/>
    </source>
</evidence>
<proteinExistence type="inferred from homology"/>
<dbReference type="SMART" id="SM00220">
    <property type="entry name" value="S_TKc"/>
    <property type="match status" value="1"/>
</dbReference>
<comment type="catalytic activity">
    <reaction evidence="14">
        <text>L-seryl-[protein] + ATP = O-phospho-L-seryl-[protein] + ADP + H(+)</text>
        <dbReference type="Rhea" id="RHEA:17989"/>
        <dbReference type="Rhea" id="RHEA-COMP:9863"/>
        <dbReference type="Rhea" id="RHEA-COMP:11604"/>
        <dbReference type="ChEBI" id="CHEBI:15378"/>
        <dbReference type="ChEBI" id="CHEBI:29999"/>
        <dbReference type="ChEBI" id="CHEBI:30616"/>
        <dbReference type="ChEBI" id="CHEBI:83421"/>
        <dbReference type="ChEBI" id="CHEBI:456216"/>
        <dbReference type="EC" id="2.7.11.1"/>
    </reaction>
</comment>
<dbReference type="SMART" id="SM00165">
    <property type="entry name" value="UBA"/>
    <property type="match status" value="1"/>
</dbReference>
<dbReference type="InterPro" id="IPR028375">
    <property type="entry name" value="KA1/Ssp2_C"/>
</dbReference>
<dbReference type="PROSITE" id="PS00107">
    <property type="entry name" value="PROTEIN_KINASE_ATP"/>
    <property type="match status" value="1"/>
</dbReference>
<reference evidence="20" key="2">
    <citation type="submission" date="2025-09" db="UniProtKB">
        <authorList>
            <consortium name="Ensembl"/>
        </authorList>
    </citation>
    <scope>IDENTIFICATION</scope>
</reference>
<organism evidence="20 21">
    <name type="scientific">Oreochromis aureus</name>
    <name type="common">Israeli tilapia</name>
    <name type="synonym">Chromis aureus</name>
    <dbReference type="NCBI Taxonomy" id="47969"/>
    <lineage>
        <taxon>Eukaryota</taxon>
        <taxon>Metazoa</taxon>
        <taxon>Chordata</taxon>
        <taxon>Craniata</taxon>
        <taxon>Vertebrata</taxon>
        <taxon>Euteleostomi</taxon>
        <taxon>Actinopterygii</taxon>
        <taxon>Neopterygii</taxon>
        <taxon>Teleostei</taxon>
        <taxon>Neoteleostei</taxon>
        <taxon>Acanthomorphata</taxon>
        <taxon>Ovalentaria</taxon>
        <taxon>Cichlomorphae</taxon>
        <taxon>Cichliformes</taxon>
        <taxon>Cichlidae</taxon>
        <taxon>African cichlids</taxon>
        <taxon>Pseudocrenilabrinae</taxon>
        <taxon>Oreochromini</taxon>
        <taxon>Oreochromis</taxon>
    </lineage>
</organism>
<keyword evidence="7 15" id="KW-0547">Nucleotide-binding</keyword>
<dbReference type="FunFam" id="1.10.8.10:FF:000005">
    <property type="entry name" value="Non-specific serine/threonine protein kinase"/>
    <property type="match status" value="1"/>
</dbReference>
<comment type="catalytic activity">
    <reaction evidence="13">
        <text>L-threonyl-[protein] + ATP = O-phospho-L-threonyl-[protein] + ADP + H(+)</text>
        <dbReference type="Rhea" id="RHEA:46608"/>
        <dbReference type="Rhea" id="RHEA-COMP:11060"/>
        <dbReference type="Rhea" id="RHEA-COMP:11605"/>
        <dbReference type="ChEBI" id="CHEBI:15378"/>
        <dbReference type="ChEBI" id="CHEBI:30013"/>
        <dbReference type="ChEBI" id="CHEBI:30616"/>
        <dbReference type="ChEBI" id="CHEBI:61977"/>
        <dbReference type="ChEBI" id="CHEBI:456216"/>
        <dbReference type="EC" id="2.7.11.1"/>
    </reaction>
</comment>
<accession>A0A668TRI6</accession>
<evidence type="ECO:0000256" key="3">
    <source>
        <dbReference type="ARBA" id="ARBA00012513"/>
    </source>
</evidence>
<dbReference type="SUPFAM" id="SSF103243">
    <property type="entry name" value="KA1-like"/>
    <property type="match status" value="1"/>
</dbReference>
<name>A0A668TRI6_OREAU</name>
<dbReference type="InterPro" id="IPR001772">
    <property type="entry name" value="KA1_dom"/>
</dbReference>
<dbReference type="PROSITE" id="PS50032">
    <property type="entry name" value="KA1"/>
    <property type="match status" value="1"/>
</dbReference>
<evidence type="ECO:0000256" key="14">
    <source>
        <dbReference type="ARBA" id="ARBA00048679"/>
    </source>
</evidence>
<feature type="compositionally biased region" description="Low complexity" evidence="16">
    <location>
        <begin position="419"/>
        <end position="430"/>
    </location>
</feature>
<evidence type="ECO:0000256" key="1">
    <source>
        <dbReference type="ARBA" id="ARBA00004316"/>
    </source>
</evidence>
<feature type="domain" description="KA1" evidence="19">
    <location>
        <begin position="622"/>
        <end position="671"/>
    </location>
</feature>
<dbReference type="Gene3D" id="3.30.200.20">
    <property type="entry name" value="Phosphorylase Kinase, domain 1"/>
    <property type="match status" value="1"/>
</dbReference>
<dbReference type="AlphaFoldDB" id="A0A668TRI6"/>
<dbReference type="InterPro" id="IPR008271">
    <property type="entry name" value="Ser/Thr_kinase_AS"/>
</dbReference>
<dbReference type="EC" id="2.7.11.1" evidence="3"/>
<dbReference type="Gene3D" id="1.10.8.10">
    <property type="entry name" value="DNA helicase RuvA subunit, C-terminal domain"/>
    <property type="match status" value="1"/>
</dbReference>
<feature type="compositionally biased region" description="Basic and acidic residues" evidence="16">
    <location>
        <begin position="543"/>
        <end position="573"/>
    </location>
</feature>
<protein>
    <recommendedName>
        <fullName evidence="3">non-specific serine/threonine protein kinase</fullName>
        <ecNumber evidence="3">2.7.11.1</ecNumber>
    </recommendedName>
</protein>
<sequence length="671" mass="74890">ASTRTWRCINLFSHTSHTNGRQEISTRPGRTGVRPARSSEEPQQPHVGNYRLLKTIGKGNFAKVKLARHMLTGREVAIKIIDKTQLNPNSLQKIVSAVQYCHQKHIVHRDLKAENLLLDADMNIKIADFGFSNEFTLGNKLDTFCGSPPYAAPELFQGKKYDGPEVDVWSLGVILYTLVSGSLPFDGQNLKELRERVLRGKYRIPFYMSTDCENLLKRFLVLNPAKRGTLEQIMKDRWINAGFDDDELKPYTEPELDITDQKRIDVMVGMGYNLEEIQDSLAKMKYDEITATYLLLGRKASELEPGDSASSSNLSLAKPRPSSELNGQSPSHLKVQRSVSSNHKQRRYSEQVGQNLPPGMAHPKRSQTTTAENSVKEEGGVQLRKPSIPGTRGAPPSSPLMGNANNPNKADIPDRRKGATTAPSNNTASAGMTRRNTYVCSDRNNTDRLSVIPNGKENSQRNPVASTHSVANATTPDRLRFPRGTASRSTFHGGQLRDRRTATYNGPPASPTLSHDATPLSQTRSRGTSNLFSKLTSKLTRRVSTEFERNGRLEGSSRHVPGDQKGENKDSKPRSLRFTWSMRTTSSMEPCDIMREIRKVLDANNCDYEQQESFLLLCVHGDGRAENLVQWEMEVCKLPRLSLNGVRFKRISGSSIAFKNIASKVANELKL</sequence>
<evidence type="ECO:0000256" key="8">
    <source>
        <dbReference type="ARBA" id="ARBA00022777"/>
    </source>
</evidence>
<evidence type="ECO:0000256" key="9">
    <source>
        <dbReference type="ARBA" id="ARBA00022840"/>
    </source>
</evidence>
<keyword evidence="21" id="KW-1185">Reference proteome</keyword>
<evidence type="ECO:0000313" key="21">
    <source>
        <dbReference type="Proteomes" id="UP000472276"/>
    </source>
</evidence>
<evidence type="ECO:0000256" key="7">
    <source>
        <dbReference type="ARBA" id="ARBA00022741"/>
    </source>
</evidence>
<keyword evidence="4" id="KW-0723">Serine/threonine-protein kinase</keyword>
<feature type="region of interest" description="Disordered" evidence="16">
    <location>
        <begin position="302"/>
        <end position="575"/>
    </location>
</feature>
<dbReference type="PROSITE" id="PS50011">
    <property type="entry name" value="PROTEIN_KINASE_DOM"/>
    <property type="match status" value="1"/>
</dbReference>
<evidence type="ECO:0000256" key="16">
    <source>
        <dbReference type="SAM" id="MobiDB-lite"/>
    </source>
</evidence>
<dbReference type="PANTHER" id="PTHR24346">
    <property type="entry name" value="MAP/MICROTUBULE AFFINITY-REGULATING KINASE"/>
    <property type="match status" value="1"/>
</dbReference>
<feature type="compositionally biased region" description="Polar residues" evidence="16">
    <location>
        <begin position="511"/>
        <end position="538"/>
    </location>
</feature>
<evidence type="ECO:0000256" key="13">
    <source>
        <dbReference type="ARBA" id="ARBA00047899"/>
    </source>
</evidence>
<feature type="domain" description="UBA" evidence="18">
    <location>
        <begin position="258"/>
        <end position="297"/>
    </location>
</feature>
<dbReference type="Ensembl" id="ENSOABT00000030042.2">
    <property type="protein sequence ID" value="ENSOABP00000029228.2"/>
    <property type="gene ID" value="ENSOABG00000012512.2"/>
</dbReference>
<dbReference type="GO" id="GO:0005737">
    <property type="term" value="C:cytoplasm"/>
    <property type="evidence" value="ECO:0007669"/>
    <property type="project" value="TreeGrafter"/>
</dbReference>
<dbReference type="PANTHER" id="PTHR24346:SF98">
    <property type="entry name" value="NON-SPECIFIC SERINE_THREONINE PROTEIN KINASE"/>
    <property type="match status" value="1"/>
</dbReference>
<evidence type="ECO:0000256" key="4">
    <source>
        <dbReference type="ARBA" id="ARBA00022527"/>
    </source>
</evidence>
<evidence type="ECO:0000259" key="17">
    <source>
        <dbReference type="PROSITE" id="PS50011"/>
    </source>
</evidence>
<keyword evidence="5" id="KW-0597">Phosphoprotein</keyword>
<evidence type="ECO:0000259" key="19">
    <source>
        <dbReference type="PROSITE" id="PS50032"/>
    </source>
</evidence>
<dbReference type="Pfam" id="PF02149">
    <property type="entry name" value="KA1"/>
    <property type="match status" value="1"/>
</dbReference>
<dbReference type="InterPro" id="IPR015940">
    <property type="entry name" value="UBA"/>
</dbReference>
<evidence type="ECO:0000256" key="11">
    <source>
        <dbReference type="ARBA" id="ARBA00037391"/>
    </source>
</evidence>
<dbReference type="FunFam" id="3.30.200.20:FF:000003">
    <property type="entry name" value="Non-specific serine/threonine protein kinase"/>
    <property type="match status" value="1"/>
</dbReference>
<gene>
    <name evidence="20" type="primary">mark3a</name>
</gene>
<evidence type="ECO:0000256" key="10">
    <source>
        <dbReference type="ARBA" id="ARBA00023273"/>
    </source>
</evidence>
<feature type="compositionally biased region" description="Polar residues" evidence="16">
    <location>
        <begin position="456"/>
        <end position="475"/>
    </location>
</feature>
<dbReference type="InterPro" id="IPR017441">
    <property type="entry name" value="Protein_kinase_ATP_BS"/>
</dbReference>
<keyword evidence="6" id="KW-0808">Transferase</keyword>
<dbReference type="PROSITE" id="PS00108">
    <property type="entry name" value="PROTEIN_KINASE_ST"/>
    <property type="match status" value="1"/>
</dbReference>
<keyword evidence="9 15" id="KW-0067">ATP-binding</keyword>
<dbReference type="InterPro" id="IPR000719">
    <property type="entry name" value="Prot_kinase_dom"/>
</dbReference>
<dbReference type="FunFam" id="3.30.310.80:FF:000001">
    <property type="entry name" value="Non-specific serine/threonine protein kinase"/>
    <property type="match status" value="1"/>
</dbReference>
<comment type="similarity">
    <text evidence="12">Belongs to the protein kinase superfamily. CAMK Ser/Thr protein kinase family. Smok subfamily.</text>
</comment>
<dbReference type="Gene3D" id="1.10.510.10">
    <property type="entry name" value="Transferase(Phosphotransferase) domain 1"/>
    <property type="match status" value="1"/>
</dbReference>
<dbReference type="InterPro" id="IPR011009">
    <property type="entry name" value="Kinase-like_dom_sf"/>
</dbReference>
<keyword evidence="10" id="KW-0966">Cell projection</keyword>